<evidence type="ECO:0000313" key="2">
    <source>
        <dbReference type="EMBL" id="JAD76905.1"/>
    </source>
</evidence>
<reference evidence="2" key="2">
    <citation type="journal article" date="2015" name="Data Brief">
        <title>Shoot transcriptome of the giant reed, Arundo donax.</title>
        <authorList>
            <person name="Barrero R.A."/>
            <person name="Guerrero F.D."/>
            <person name="Moolhuijzen P."/>
            <person name="Goolsby J.A."/>
            <person name="Tidwell J."/>
            <person name="Bellgard S.E."/>
            <person name="Bellgard M.I."/>
        </authorList>
    </citation>
    <scope>NUCLEOTIDE SEQUENCE</scope>
    <source>
        <tissue evidence="2">Shoot tissue taken approximately 20 cm above the soil surface</tissue>
    </source>
</reference>
<dbReference type="AlphaFoldDB" id="A0A0A9CU35"/>
<feature type="region of interest" description="Disordered" evidence="1">
    <location>
        <begin position="1"/>
        <end position="23"/>
    </location>
</feature>
<evidence type="ECO:0000256" key="1">
    <source>
        <dbReference type="SAM" id="MobiDB-lite"/>
    </source>
</evidence>
<organism evidence="2">
    <name type="scientific">Arundo donax</name>
    <name type="common">Giant reed</name>
    <name type="synonym">Donax arundinaceus</name>
    <dbReference type="NCBI Taxonomy" id="35708"/>
    <lineage>
        <taxon>Eukaryota</taxon>
        <taxon>Viridiplantae</taxon>
        <taxon>Streptophyta</taxon>
        <taxon>Embryophyta</taxon>
        <taxon>Tracheophyta</taxon>
        <taxon>Spermatophyta</taxon>
        <taxon>Magnoliopsida</taxon>
        <taxon>Liliopsida</taxon>
        <taxon>Poales</taxon>
        <taxon>Poaceae</taxon>
        <taxon>PACMAD clade</taxon>
        <taxon>Arundinoideae</taxon>
        <taxon>Arundineae</taxon>
        <taxon>Arundo</taxon>
    </lineage>
</organism>
<protein>
    <submittedName>
        <fullName evidence="2">Uncharacterized protein</fullName>
    </submittedName>
</protein>
<dbReference type="EMBL" id="GBRH01220990">
    <property type="protein sequence ID" value="JAD76905.1"/>
    <property type="molecule type" value="Transcribed_RNA"/>
</dbReference>
<proteinExistence type="predicted"/>
<name>A0A0A9CU35_ARUDO</name>
<sequence>MQTEMRRRMPTATRSTWLNPSGRPGTAIRHLLGASTPTAVPRYAVKLRATAALEKTYSMIRFAPVKNAANSPKVTRR</sequence>
<reference evidence="2" key="1">
    <citation type="submission" date="2014-09" db="EMBL/GenBank/DDBJ databases">
        <authorList>
            <person name="Magalhaes I.L.F."/>
            <person name="Oliveira U."/>
            <person name="Santos F.R."/>
            <person name="Vidigal T.H.D.A."/>
            <person name="Brescovit A.D."/>
            <person name="Santos A.J."/>
        </authorList>
    </citation>
    <scope>NUCLEOTIDE SEQUENCE</scope>
    <source>
        <tissue evidence="2">Shoot tissue taken approximately 20 cm above the soil surface</tissue>
    </source>
</reference>
<accession>A0A0A9CU35</accession>